<dbReference type="EMBL" id="BNEA01000015">
    <property type="protein sequence ID" value="GHI54477.1"/>
    <property type="molecule type" value="Genomic_DNA"/>
</dbReference>
<proteinExistence type="predicted"/>
<protein>
    <submittedName>
        <fullName evidence="2">Uncharacterized protein</fullName>
    </submittedName>
</protein>
<evidence type="ECO:0000313" key="2">
    <source>
        <dbReference type="EMBL" id="GHI54477.1"/>
    </source>
</evidence>
<feature type="compositionally biased region" description="Basic and acidic residues" evidence="1">
    <location>
        <begin position="127"/>
        <end position="138"/>
    </location>
</feature>
<gene>
    <name evidence="2" type="ORF">Srubr_43230</name>
</gene>
<feature type="compositionally biased region" description="Low complexity" evidence="1">
    <location>
        <begin position="47"/>
        <end position="58"/>
    </location>
</feature>
<sequence length="228" mass="22619">MAAQAVAATETRDTPARPRRAAGPPVAFGGPVAPGRPHCRVSEPSGPARAAPRPLPVASGTGPGGRAVAPVRPIGYRSLDAAVAVARDVGQALVVGDEERESPAGVRSGRAGCRLAGGARGVAGAGGRERRTGADRRVRGAGHAAMSRGRDPGATRTGRAVLGGGSHRRGGGRAVGHRPGDGREASASGDAESGRPHTRGGGERGPGGGRAAVARRRLGNLPIHPAPL</sequence>
<comment type="caution">
    <text evidence="2">The sequence shown here is derived from an EMBL/GenBank/DDBJ whole genome shotgun (WGS) entry which is preliminary data.</text>
</comment>
<evidence type="ECO:0000256" key="1">
    <source>
        <dbReference type="SAM" id="MobiDB-lite"/>
    </source>
</evidence>
<feature type="region of interest" description="Disordered" evidence="1">
    <location>
        <begin position="98"/>
        <end position="228"/>
    </location>
</feature>
<reference evidence="3" key="1">
    <citation type="submission" date="2023-07" db="EMBL/GenBank/DDBJ databases">
        <title>Whole genome shotgun sequence of Streptomyces achromogenes subsp. rubradiris NBRC 14000.</title>
        <authorList>
            <person name="Komaki H."/>
            <person name="Tamura T."/>
        </authorList>
    </citation>
    <scope>NUCLEOTIDE SEQUENCE [LARGE SCALE GENOMIC DNA]</scope>
    <source>
        <strain evidence="3">NBRC 14000</strain>
    </source>
</reference>
<organism evidence="2 3">
    <name type="scientific">Streptomyces rubradiris</name>
    <name type="common">Streptomyces achromogenes subsp. rubradiris</name>
    <dbReference type="NCBI Taxonomy" id="285531"/>
    <lineage>
        <taxon>Bacteria</taxon>
        <taxon>Bacillati</taxon>
        <taxon>Actinomycetota</taxon>
        <taxon>Actinomycetes</taxon>
        <taxon>Kitasatosporales</taxon>
        <taxon>Streptomycetaceae</taxon>
        <taxon>Streptomyces</taxon>
    </lineage>
</organism>
<feature type="region of interest" description="Disordered" evidence="1">
    <location>
        <begin position="1"/>
        <end position="66"/>
    </location>
</feature>
<evidence type="ECO:0000313" key="3">
    <source>
        <dbReference type="Proteomes" id="UP000646738"/>
    </source>
</evidence>
<name>A0ABQ3RF23_STRRR</name>
<feature type="compositionally biased region" description="Low complexity" evidence="1">
    <location>
        <begin position="21"/>
        <end position="36"/>
    </location>
</feature>
<feature type="compositionally biased region" description="Low complexity" evidence="1">
    <location>
        <begin position="107"/>
        <end position="117"/>
    </location>
</feature>
<keyword evidence="3" id="KW-1185">Reference proteome</keyword>
<accession>A0ABQ3RF23</accession>
<dbReference type="Proteomes" id="UP000646738">
    <property type="component" value="Unassembled WGS sequence"/>
</dbReference>